<dbReference type="PROSITE" id="PS51193">
    <property type="entry name" value="HELICASE_ATP_BIND_2"/>
    <property type="match status" value="1"/>
</dbReference>
<reference evidence="11" key="1">
    <citation type="submission" date="2006-12" db="EMBL/GenBank/DDBJ databases">
        <title>Complete sequence of chromosome 1 of Verminephrobacter eiseniae EF01-2.</title>
        <authorList>
            <person name="Copeland A."/>
            <person name="Lucas S."/>
            <person name="Lapidus A."/>
            <person name="Barry K."/>
            <person name="Detter J.C."/>
            <person name="Glavina del Rio T."/>
            <person name="Dalin E."/>
            <person name="Tice H."/>
            <person name="Pitluck S."/>
            <person name="Chertkov O."/>
            <person name="Brettin T."/>
            <person name="Bruce D."/>
            <person name="Han C."/>
            <person name="Tapia R."/>
            <person name="Gilna P."/>
            <person name="Schmutz J."/>
            <person name="Larimer F."/>
            <person name="Land M."/>
            <person name="Hauser L."/>
            <person name="Kyrpides N."/>
            <person name="Kim E."/>
            <person name="Stahl D."/>
            <person name="Richardson P."/>
        </authorList>
    </citation>
    <scope>NUCLEOTIDE SEQUENCE [LARGE SCALE GENOMIC DNA]</scope>
    <source>
        <strain evidence="11">EF01-2</strain>
    </source>
</reference>
<evidence type="ECO:0000256" key="7">
    <source>
        <dbReference type="ARBA" id="ARBA00023014"/>
    </source>
</evidence>
<dbReference type="InterPro" id="IPR006555">
    <property type="entry name" value="ATP-dep_Helicase_C"/>
</dbReference>
<evidence type="ECO:0000256" key="3">
    <source>
        <dbReference type="ARBA" id="ARBA00022801"/>
    </source>
</evidence>
<keyword evidence="4 10" id="KW-0347">Helicase</keyword>
<dbReference type="AlphaFoldDB" id="A1WP29"/>
<dbReference type="Pfam" id="PF06733">
    <property type="entry name" value="DEAD_2"/>
    <property type="match status" value="1"/>
</dbReference>
<dbReference type="GO" id="GO:0016818">
    <property type="term" value="F:hydrolase activity, acting on acid anhydrides, in phosphorus-containing anhydrides"/>
    <property type="evidence" value="ECO:0007669"/>
    <property type="project" value="InterPro"/>
</dbReference>
<keyword evidence="2" id="KW-0547">Nucleotide-binding</keyword>
<dbReference type="KEGG" id="vei:Veis_3670"/>
<dbReference type="InterPro" id="IPR027417">
    <property type="entry name" value="P-loop_NTPase"/>
</dbReference>
<dbReference type="PANTHER" id="PTHR11472:SF59">
    <property type="entry name" value="ATP-DEPENDENT DNA HELICASE DING"/>
    <property type="match status" value="1"/>
</dbReference>
<dbReference type="Proteomes" id="UP000000374">
    <property type="component" value="Chromosome"/>
</dbReference>
<dbReference type="GO" id="GO:0046872">
    <property type="term" value="F:metal ion binding"/>
    <property type="evidence" value="ECO:0007669"/>
    <property type="project" value="UniProtKB-KW"/>
</dbReference>
<evidence type="ECO:0000256" key="2">
    <source>
        <dbReference type="ARBA" id="ARBA00022741"/>
    </source>
</evidence>
<dbReference type="InterPro" id="IPR045028">
    <property type="entry name" value="DinG/Rad3-like"/>
</dbReference>
<dbReference type="STRING" id="391735.Veis_3670"/>
<dbReference type="GO" id="GO:0009432">
    <property type="term" value="P:SOS response"/>
    <property type="evidence" value="ECO:0007669"/>
    <property type="project" value="TreeGrafter"/>
</dbReference>
<evidence type="ECO:0000256" key="4">
    <source>
        <dbReference type="ARBA" id="ARBA00022806"/>
    </source>
</evidence>
<evidence type="ECO:0000256" key="5">
    <source>
        <dbReference type="ARBA" id="ARBA00022840"/>
    </source>
</evidence>
<keyword evidence="1" id="KW-0479">Metal-binding</keyword>
<dbReference type="GO" id="GO:0033677">
    <property type="term" value="F:DNA/RNA helicase activity"/>
    <property type="evidence" value="ECO:0007669"/>
    <property type="project" value="TreeGrafter"/>
</dbReference>
<evidence type="ECO:0000256" key="6">
    <source>
        <dbReference type="ARBA" id="ARBA00023004"/>
    </source>
</evidence>
<dbReference type="InterPro" id="IPR010614">
    <property type="entry name" value="RAD3-like_helicase_DEAD"/>
</dbReference>
<keyword evidence="7" id="KW-0411">Iron-sulfur</keyword>
<dbReference type="Gene3D" id="3.40.50.300">
    <property type="entry name" value="P-loop containing nucleotide triphosphate hydrolases"/>
    <property type="match status" value="2"/>
</dbReference>
<evidence type="ECO:0000313" key="11">
    <source>
        <dbReference type="Proteomes" id="UP000000374"/>
    </source>
</evidence>
<dbReference type="GO" id="GO:0003678">
    <property type="term" value="F:DNA helicase activity"/>
    <property type="evidence" value="ECO:0007669"/>
    <property type="project" value="InterPro"/>
</dbReference>
<keyword evidence="8" id="KW-0413">Isomerase</keyword>
<protein>
    <submittedName>
        <fullName evidence="10">Helicase c2</fullName>
    </submittedName>
</protein>
<dbReference type="GO" id="GO:0006281">
    <property type="term" value="P:DNA repair"/>
    <property type="evidence" value="ECO:0007669"/>
    <property type="project" value="TreeGrafter"/>
</dbReference>
<dbReference type="InterPro" id="IPR014013">
    <property type="entry name" value="Helic_SF1/SF2_ATP-bd_DinG/Rad3"/>
</dbReference>
<dbReference type="eggNOG" id="COG1199">
    <property type="taxonomic scope" value="Bacteria"/>
</dbReference>
<keyword evidence="11" id="KW-1185">Reference proteome</keyword>
<dbReference type="PANTHER" id="PTHR11472">
    <property type="entry name" value="DNA REPAIR DEAD HELICASE RAD3/XP-D SUBFAMILY MEMBER"/>
    <property type="match status" value="1"/>
</dbReference>
<keyword evidence="5" id="KW-0067">ATP-binding</keyword>
<evidence type="ECO:0000313" key="10">
    <source>
        <dbReference type="EMBL" id="ABM59386.1"/>
    </source>
</evidence>
<name>A1WP29_VEREI</name>
<dbReference type="EMBL" id="CP000542">
    <property type="protein sequence ID" value="ABM59386.1"/>
    <property type="molecule type" value="Genomic_DNA"/>
</dbReference>
<evidence type="ECO:0000256" key="1">
    <source>
        <dbReference type="ARBA" id="ARBA00022723"/>
    </source>
</evidence>
<gene>
    <name evidence="10" type="ordered locus">Veis_3670</name>
</gene>
<proteinExistence type="predicted"/>
<organism evidence="10 11">
    <name type="scientific">Verminephrobacter eiseniae (strain EF01-2)</name>
    <dbReference type="NCBI Taxonomy" id="391735"/>
    <lineage>
        <taxon>Bacteria</taxon>
        <taxon>Pseudomonadati</taxon>
        <taxon>Pseudomonadota</taxon>
        <taxon>Betaproteobacteria</taxon>
        <taxon>Burkholderiales</taxon>
        <taxon>Comamonadaceae</taxon>
        <taxon>Verminephrobacter</taxon>
    </lineage>
</organism>
<dbReference type="GO" id="GO:0051539">
    <property type="term" value="F:4 iron, 4 sulfur cluster binding"/>
    <property type="evidence" value="ECO:0007669"/>
    <property type="project" value="TreeGrafter"/>
</dbReference>
<keyword evidence="6" id="KW-0408">Iron</keyword>
<evidence type="ECO:0000256" key="8">
    <source>
        <dbReference type="ARBA" id="ARBA00023235"/>
    </source>
</evidence>
<sequence length="664" mass="73219">MDELLQPQTTMANHHQTDLVAQVYRALTSVMPGFVARAQQKTMISRTLGLMTRQALGVIEAPTGIGKSMGYLIAGIASAVTEDKVLVVSTATASLQDQLASKDLPLALRAFALAGVCGIDVVVAKGRERHACPMKMHAFAGGTQDLFAAGDDHTALTQAVDLWRQGQWAGVRDDLPVRLHQRAWMRIANTAASCPGQKCPEFDLCPYYATQAALKTARVIITNHDYLLSTLSNVPHSVFSDGHKCLFVFDEAHHLSDKLLNAFARRLDLAAFPSEVIEAIAQLCPGMVGLDFAAERVRGIWRACEDAALTMLGDGSQHRFTLNEVPPQFRRLLLDLKAQLSGMRATLKEVKESNARFRNKAVAMLADSRIGQLSGDVQEAIDCIEEFTGDDLVARWLARGRNSIDLNCSPFDGARKARKHLWPVVKTGLLTSATLTTLGSFEPMRIALGLPAETSTLKLDSPFDYGRARLIVPRLCVEASDPAHSRMVAAFLKDHALGAAKHRGVLVYFTSKKLMLDCMAAIPTAQRGCILLQGQWQPWAMLEEHKRRIDAGVRSIIFGLDSIGEGVDLPGEYCTRVIMTRLPFPCPDDPVLCTHAEYLRSKGKDPFHILTMPKVGLKFAQVAGRLMRREQDWGEFYVLDKRLRSKRYGAQIVKSTPFRTMEMG</sequence>
<dbReference type="GO" id="GO:0005524">
    <property type="term" value="F:ATP binding"/>
    <property type="evidence" value="ECO:0007669"/>
    <property type="project" value="UniProtKB-KW"/>
</dbReference>
<evidence type="ECO:0000259" key="9">
    <source>
        <dbReference type="PROSITE" id="PS51193"/>
    </source>
</evidence>
<accession>A1WP29</accession>
<dbReference type="SMART" id="SM00491">
    <property type="entry name" value="HELICc2"/>
    <property type="match status" value="1"/>
</dbReference>
<keyword evidence="3" id="KW-0378">Hydrolase</keyword>
<dbReference type="GO" id="GO:0003677">
    <property type="term" value="F:DNA binding"/>
    <property type="evidence" value="ECO:0007669"/>
    <property type="project" value="InterPro"/>
</dbReference>
<dbReference type="SUPFAM" id="SSF52540">
    <property type="entry name" value="P-loop containing nucleoside triphosphate hydrolases"/>
    <property type="match status" value="1"/>
</dbReference>
<feature type="domain" description="Helicase ATP-binding" evidence="9">
    <location>
        <begin position="26"/>
        <end position="304"/>
    </location>
</feature>
<dbReference type="HOGENOM" id="CLU_012117_4_1_4"/>
<dbReference type="Pfam" id="PF13307">
    <property type="entry name" value="Helicase_C_2"/>
    <property type="match status" value="1"/>
</dbReference>